<proteinExistence type="inferred from homology"/>
<dbReference type="Pfam" id="PF00126">
    <property type="entry name" value="HTH_1"/>
    <property type="match status" value="1"/>
</dbReference>
<dbReference type="Pfam" id="PF03466">
    <property type="entry name" value="LysR_substrate"/>
    <property type="match status" value="1"/>
</dbReference>
<evidence type="ECO:0000259" key="5">
    <source>
        <dbReference type="PROSITE" id="PS50931"/>
    </source>
</evidence>
<evidence type="ECO:0000313" key="6">
    <source>
        <dbReference type="EMBL" id="TWB19182.1"/>
    </source>
</evidence>
<dbReference type="RefSeq" id="WP_145609880.1">
    <property type="nucleotide sequence ID" value="NZ_JARPAF010000004.1"/>
</dbReference>
<dbReference type="InterPro" id="IPR000847">
    <property type="entry name" value="LysR_HTH_N"/>
</dbReference>
<keyword evidence="3" id="KW-0238">DNA-binding</keyword>
<dbReference type="PANTHER" id="PTHR30537">
    <property type="entry name" value="HTH-TYPE TRANSCRIPTIONAL REGULATOR"/>
    <property type="match status" value="1"/>
</dbReference>
<comment type="similarity">
    <text evidence="1">Belongs to the LysR transcriptional regulatory family.</text>
</comment>
<dbReference type="FunFam" id="1.10.10.10:FF:000001">
    <property type="entry name" value="LysR family transcriptional regulator"/>
    <property type="match status" value="1"/>
</dbReference>
<dbReference type="InterPro" id="IPR036390">
    <property type="entry name" value="WH_DNA-bd_sf"/>
</dbReference>
<evidence type="ECO:0000256" key="2">
    <source>
        <dbReference type="ARBA" id="ARBA00023015"/>
    </source>
</evidence>
<keyword evidence="4" id="KW-0804">Transcription</keyword>
<dbReference type="CDD" id="cd08422">
    <property type="entry name" value="PBP2_CrgA_like"/>
    <property type="match status" value="1"/>
</dbReference>
<dbReference type="PROSITE" id="PS50931">
    <property type="entry name" value="HTH_LYSR"/>
    <property type="match status" value="1"/>
</dbReference>
<dbReference type="SUPFAM" id="SSF53850">
    <property type="entry name" value="Periplasmic binding protein-like II"/>
    <property type="match status" value="1"/>
</dbReference>
<dbReference type="EMBL" id="VITV01000003">
    <property type="protein sequence ID" value="TWB77244.1"/>
    <property type="molecule type" value="Genomic_DNA"/>
</dbReference>
<dbReference type="Proteomes" id="UP000316545">
    <property type="component" value="Unassembled WGS sequence"/>
</dbReference>
<feature type="domain" description="HTH lysR-type" evidence="5">
    <location>
        <begin position="1"/>
        <end position="58"/>
    </location>
</feature>
<gene>
    <name evidence="7" type="ORF">FBZ87_10358</name>
    <name evidence="6" type="ORF">FBZ88_12236</name>
</gene>
<evidence type="ECO:0000256" key="3">
    <source>
        <dbReference type="ARBA" id="ARBA00023125"/>
    </source>
</evidence>
<evidence type="ECO:0000313" key="8">
    <source>
        <dbReference type="Proteomes" id="UP000316545"/>
    </source>
</evidence>
<dbReference type="InterPro" id="IPR005119">
    <property type="entry name" value="LysR_subst-bd"/>
</dbReference>
<dbReference type="GO" id="GO:0003700">
    <property type="term" value="F:DNA-binding transcription factor activity"/>
    <property type="evidence" value="ECO:0007669"/>
    <property type="project" value="InterPro"/>
</dbReference>
<evidence type="ECO:0000256" key="1">
    <source>
        <dbReference type="ARBA" id="ARBA00009437"/>
    </source>
</evidence>
<dbReference type="Gene3D" id="1.10.10.10">
    <property type="entry name" value="Winged helix-like DNA-binding domain superfamily/Winged helix DNA-binding domain"/>
    <property type="match status" value="1"/>
</dbReference>
<dbReference type="GO" id="GO:0006351">
    <property type="term" value="P:DNA-templated transcription"/>
    <property type="evidence" value="ECO:0007669"/>
    <property type="project" value="TreeGrafter"/>
</dbReference>
<keyword evidence="8" id="KW-1185">Reference proteome</keyword>
<sequence length="296" mass="32591">MDLNAVAMFVAVIKAQSFSKAATELGVTKSTISKKISELEAFLGTTLIRRTTRSLQLTQMGAEFYEQCATSLTALRDAAENAQAAGTEPRGHLRVTCPADFVPAIMGPVFAGFMQAYPKITLEVILTDKPLDLVMDNIDVAIRIGNLSDSALMSRRIGREVFQLLASPAYFDHAPPLREPGDLRDHECLIFAPKPELRIWHLQDGERRLRIEPGIKFISNNISMIKTLAVLGAGITLLPVSSCQEEIAAGRLSVLLPELSMGATPIHLVYQKQPFKSPKIQTFVSYVETHVRSQFP</sequence>
<evidence type="ECO:0000313" key="9">
    <source>
        <dbReference type="Proteomes" id="UP000320516"/>
    </source>
</evidence>
<dbReference type="EMBL" id="VITO01000022">
    <property type="protein sequence ID" value="TWB19182.1"/>
    <property type="molecule type" value="Genomic_DNA"/>
</dbReference>
<name>A0A560FC34_9PROT</name>
<protein>
    <submittedName>
        <fullName evidence="6">LysR family transcriptional regulator</fullName>
    </submittedName>
</protein>
<dbReference type="InterPro" id="IPR058163">
    <property type="entry name" value="LysR-type_TF_proteobact-type"/>
</dbReference>
<evidence type="ECO:0000313" key="7">
    <source>
        <dbReference type="EMBL" id="TWB77244.1"/>
    </source>
</evidence>
<dbReference type="InterPro" id="IPR036388">
    <property type="entry name" value="WH-like_DNA-bd_sf"/>
</dbReference>
<dbReference type="Proteomes" id="UP000320516">
    <property type="component" value="Unassembled WGS sequence"/>
</dbReference>
<reference evidence="8 9" key="1">
    <citation type="submission" date="2019-06" db="EMBL/GenBank/DDBJ databases">
        <title>Genomic Encyclopedia of Type Strains, Phase IV (KMG-V): Genome sequencing to study the core and pangenomes of soil and plant-associated prokaryotes.</title>
        <authorList>
            <person name="Whitman W."/>
        </authorList>
    </citation>
    <scope>NUCLEOTIDE SEQUENCE [LARGE SCALE GENOMIC DNA]</scope>
    <source>
        <strain evidence="6 8">BR 11865</strain>
        <strain evidence="7 9">BR 12005</strain>
    </source>
</reference>
<organism evidence="6 8">
    <name type="scientific">Nitrospirillum amazonense</name>
    <dbReference type="NCBI Taxonomy" id="28077"/>
    <lineage>
        <taxon>Bacteria</taxon>
        <taxon>Pseudomonadati</taxon>
        <taxon>Pseudomonadota</taxon>
        <taxon>Alphaproteobacteria</taxon>
        <taxon>Rhodospirillales</taxon>
        <taxon>Azospirillaceae</taxon>
        <taxon>Nitrospirillum</taxon>
    </lineage>
</organism>
<dbReference type="GO" id="GO:0043565">
    <property type="term" value="F:sequence-specific DNA binding"/>
    <property type="evidence" value="ECO:0007669"/>
    <property type="project" value="TreeGrafter"/>
</dbReference>
<dbReference type="AlphaFoldDB" id="A0A560FC34"/>
<dbReference type="Gene3D" id="3.40.190.290">
    <property type="match status" value="1"/>
</dbReference>
<comment type="caution">
    <text evidence="6">The sequence shown here is derived from an EMBL/GenBank/DDBJ whole genome shotgun (WGS) entry which is preliminary data.</text>
</comment>
<dbReference type="SUPFAM" id="SSF46785">
    <property type="entry name" value="Winged helix' DNA-binding domain"/>
    <property type="match status" value="1"/>
</dbReference>
<evidence type="ECO:0000256" key="4">
    <source>
        <dbReference type="ARBA" id="ARBA00023163"/>
    </source>
</evidence>
<keyword evidence="2" id="KW-0805">Transcription regulation</keyword>
<accession>A0A560FC34</accession>
<dbReference type="PANTHER" id="PTHR30537:SF5">
    <property type="entry name" value="HTH-TYPE TRANSCRIPTIONAL ACTIVATOR TTDR-RELATED"/>
    <property type="match status" value="1"/>
</dbReference>